<organism evidence="2 3">
    <name type="scientific">Polarella glacialis</name>
    <name type="common">Dinoflagellate</name>
    <dbReference type="NCBI Taxonomy" id="89957"/>
    <lineage>
        <taxon>Eukaryota</taxon>
        <taxon>Sar</taxon>
        <taxon>Alveolata</taxon>
        <taxon>Dinophyceae</taxon>
        <taxon>Suessiales</taxon>
        <taxon>Suessiaceae</taxon>
        <taxon>Polarella</taxon>
    </lineage>
</organism>
<evidence type="ECO:0000256" key="1">
    <source>
        <dbReference type="SAM" id="MobiDB-lite"/>
    </source>
</evidence>
<evidence type="ECO:0000313" key="3">
    <source>
        <dbReference type="Proteomes" id="UP000654075"/>
    </source>
</evidence>
<dbReference type="SUPFAM" id="SSF46934">
    <property type="entry name" value="UBA-like"/>
    <property type="match status" value="1"/>
</dbReference>
<feature type="region of interest" description="Disordered" evidence="1">
    <location>
        <begin position="524"/>
        <end position="608"/>
    </location>
</feature>
<proteinExistence type="predicted"/>
<comment type="caution">
    <text evidence="2">The sequence shown here is derived from an EMBL/GenBank/DDBJ whole genome shotgun (WGS) entry which is preliminary data.</text>
</comment>
<dbReference type="Proteomes" id="UP000654075">
    <property type="component" value="Unassembled WGS sequence"/>
</dbReference>
<name>A0A813HCZ4_POLGL</name>
<feature type="region of interest" description="Disordered" evidence="1">
    <location>
        <begin position="248"/>
        <end position="279"/>
    </location>
</feature>
<gene>
    <name evidence="2" type="ORF">PGLA1383_LOCUS51331</name>
</gene>
<protein>
    <submittedName>
        <fullName evidence="2">Uncharacterized protein</fullName>
    </submittedName>
</protein>
<dbReference type="Gene3D" id="1.10.8.10">
    <property type="entry name" value="DNA helicase RuvA subunit, C-terminal domain"/>
    <property type="match status" value="1"/>
</dbReference>
<reference evidence="2" key="1">
    <citation type="submission" date="2021-02" db="EMBL/GenBank/DDBJ databases">
        <authorList>
            <person name="Dougan E. K."/>
            <person name="Rhodes N."/>
            <person name="Thang M."/>
            <person name="Chan C."/>
        </authorList>
    </citation>
    <scope>NUCLEOTIDE SEQUENCE</scope>
</reference>
<feature type="region of interest" description="Disordered" evidence="1">
    <location>
        <begin position="433"/>
        <end position="463"/>
    </location>
</feature>
<dbReference type="OrthoDB" id="10334092at2759"/>
<keyword evidence="3" id="KW-1185">Reference proteome</keyword>
<dbReference type="EMBL" id="CAJNNV010031344">
    <property type="protein sequence ID" value="CAE8635756.1"/>
    <property type="molecule type" value="Genomic_DNA"/>
</dbReference>
<dbReference type="InterPro" id="IPR009060">
    <property type="entry name" value="UBA-like_sf"/>
</dbReference>
<sequence>MAENEREANLGGERGEVKRVFGKLQEPEKARLNTAEKRHGLTWTELHAYKDRMIFPVLPTMMGVDELPRDITLCGNVFRGLDRCLEKGMATENPSTPYARMQICKSHWIKFIKCVKRRDELVMRGVKRWERDYYSTLDDPSRKEYVDDIDTKMRYFLYAASHTADDMKKKRLEQNAQHCTVLSGSPRCLIPGRQMTTRAAESAWSFGDRSLKATQSSMKATAETGSLKGSELLGRVKAKAQSVASSAAKAVEQSAQGTPEKASGRHHGQRSGSAVRARTRLARASLEKSKAGSSANFDFLANSTNSKGKELEVNESADGNDSRDVESISSLGFSPVAARLALCRSGGGCRQATAWLVDEANGEEILAAEAAELWAAEMLQRRDSAWPTETRPEDFLASEECLFEARDVPTPCRAAAEDGRGLGLGEEVRSSREVAPAPHLLLTPTKSSSSSAARGGVALASPEERSAVRHELGLFCRSYLEDQEENVEKDLFCRSYLDDQEEDVETEAEVATREAAAAWFGVDAPSAATPSRRSVGTGAPTAQRPALAETAPRISDAPTQAPAQDDLGSYSGEEDGEEEGDEDEEGVEEDPFHLPEPPNGGSWEWPLSRHERKARVQMADREVNQLDKKALIQALIKERMVSRAGR</sequence>
<accession>A0A813HCZ4</accession>
<feature type="compositionally biased region" description="Low complexity" evidence="1">
    <location>
        <begin position="447"/>
        <end position="461"/>
    </location>
</feature>
<evidence type="ECO:0000313" key="2">
    <source>
        <dbReference type="EMBL" id="CAE8635756.1"/>
    </source>
</evidence>
<dbReference type="AlphaFoldDB" id="A0A813HCZ4"/>
<feature type="compositionally biased region" description="Acidic residues" evidence="1">
    <location>
        <begin position="572"/>
        <end position="589"/>
    </location>
</feature>